<accession>A0A5B0NUC6</accession>
<protein>
    <submittedName>
        <fullName evidence="1">Uncharacterized protein</fullName>
    </submittedName>
</protein>
<dbReference type="InterPro" id="IPR036052">
    <property type="entry name" value="TrpB-like_PALP_sf"/>
</dbReference>
<dbReference type="Proteomes" id="UP000324748">
    <property type="component" value="Unassembled WGS sequence"/>
</dbReference>
<gene>
    <name evidence="1" type="ORF">PGT21_018025</name>
</gene>
<dbReference type="Gene3D" id="3.40.50.1100">
    <property type="match status" value="1"/>
</dbReference>
<evidence type="ECO:0000313" key="2">
    <source>
        <dbReference type="Proteomes" id="UP000324748"/>
    </source>
</evidence>
<dbReference type="OrthoDB" id="10259545at2759"/>
<dbReference type="AlphaFoldDB" id="A0A5B0NUC6"/>
<proteinExistence type="predicted"/>
<keyword evidence="2" id="KW-1185">Reference proteome</keyword>
<name>A0A5B0NUC6_PUCGR</name>
<comment type="caution">
    <text evidence="1">The sequence shown here is derived from an EMBL/GenBank/DDBJ whole genome shotgun (WGS) entry which is preliminary data.</text>
</comment>
<organism evidence="1 2">
    <name type="scientific">Puccinia graminis f. sp. tritici</name>
    <dbReference type="NCBI Taxonomy" id="56615"/>
    <lineage>
        <taxon>Eukaryota</taxon>
        <taxon>Fungi</taxon>
        <taxon>Dikarya</taxon>
        <taxon>Basidiomycota</taxon>
        <taxon>Pucciniomycotina</taxon>
        <taxon>Pucciniomycetes</taxon>
        <taxon>Pucciniales</taxon>
        <taxon>Pucciniaceae</taxon>
        <taxon>Puccinia</taxon>
    </lineage>
</organism>
<evidence type="ECO:0000313" key="1">
    <source>
        <dbReference type="EMBL" id="KAA1092917.1"/>
    </source>
</evidence>
<dbReference type="EMBL" id="VSWC01000080">
    <property type="protein sequence ID" value="KAA1092917.1"/>
    <property type="molecule type" value="Genomic_DNA"/>
</dbReference>
<reference evidence="1 2" key="1">
    <citation type="submission" date="2019-05" db="EMBL/GenBank/DDBJ databases">
        <title>Emergence of the Ug99 lineage of the wheat stem rust pathogen through somatic hybridization.</title>
        <authorList>
            <person name="Li F."/>
            <person name="Upadhyaya N.M."/>
            <person name="Sperschneider J."/>
            <person name="Matny O."/>
            <person name="Nguyen-Phuc H."/>
            <person name="Mago R."/>
            <person name="Raley C."/>
            <person name="Miller M.E."/>
            <person name="Silverstein K.A.T."/>
            <person name="Henningsen E."/>
            <person name="Hirsch C.D."/>
            <person name="Visser B."/>
            <person name="Pretorius Z.A."/>
            <person name="Steffenson B.J."/>
            <person name="Schwessinger B."/>
            <person name="Dodds P.N."/>
            <person name="Figueroa M."/>
        </authorList>
    </citation>
    <scope>NUCLEOTIDE SEQUENCE [LARGE SCALE GENOMIC DNA]</scope>
    <source>
        <strain evidence="1">21-0</strain>
    </source>
</reference>
<sequence>MGATIVKVRPVSISNRSHYVNVARDRAKRFIEEGGKGLFVDQFENQMNWLTHYE</sequence>